<feature type="domain" description="DDE-1" evidence="3">
    <location>
        <begin position="209"/>
        <end position="338"/>
    </location>
</feature>
<proteinExistence type="predicted"/>
<feature type="compositionally biased region" description="Basic residues" evidence="2">
    <location>
        <begin position="473"/>
        <end position="482"/>
    </location>
</feature>
<dbReference type="InterPro" id="IPR050863">
    <property type="entry name" value="CenT-Element_Derived"/>
</dbReference>
<evidence type="ECO:0008006" key="6">
    <source>
        <dbReference type="Google" id="ProtNLM"/>
    </source>
</evidence>
<feature type="compositionally biased region" description="Acidic residues" evidence="2">
    <location>
        <begin position="486"/>
        <end position="495"/>
    </location>
</feature>
<accession>A0A1B6L0P8</accession>
<dbReference type="InterPro" id="IPR004875">
    <property type="entry name" value="DDE_SF_endonuclease_dom"/>
</dbReference>
<organism evidence="5">
    <name type="scientific">Graphocephala atropunctata</name>
    <dbReference type="NCBI Taxonomy" id="36148"/>
    <lineage>
        <taxon>Eukaryota</taxon>
        <taxon>Metazoa</taxon>
        <taxon>Ecdysozoa</taxon>
        <taxon>Arthropoda</taxon>
        <taxon>Hexapoda</taxon>
        <taxon>Insecta</taxon>
        <taxon>Pterygota</taxon>
        <taxon>Neoptera</taxon>
        <taxon>Paraneoptera</taxon>
        <taxon>Hemiptera</taxon>
        <taxon>Auchenorrhyncha</taxon>
        <taxon>Membracoidea</taxon>
        <taxon>Cicadellidae</taxon>
        <taxon>Cicadellinae</taxon>
        <taxon>Cicadellini</taxon>
        <taxon>Graphocephala</taxon>
    </lineage>
</organism>
<name>A0A1B6L0P8_9HEMI</name>
<dbReference type="Pfam" id="PF05225">
    <property type="entry name" value="HTH_psq"/>
    <property type="match status" value="1"/>
</dbReference>
<feature type="non-terminal residue" evidence="5">
    <location>
        <position position="576"/>
    </location>
</feature>
<evidence type="ECO:0000259" key="3">
    <source>
        <dbReference type="Pfam" id="PF03184"/>
    </source>
</evidence>
<dbReference type="GO" id="GO:0005634">
    <property type="term" value="C:nucleus"/>
    <property type="evidence" value="ECO:0007669"/>
    <property type="project" value="UniProtKB-SubCell"/>
</dbReference>
<dbReference type="AlphaFoldDB" id="A0A1B6L0P8"/>
<dbReference type="Pfam" id="PF03184">
    <property type="entry name" value="DDE_1"/>
    <property type="match status" value="1"/>
</dbReference>
<dbReference type="InterPro" id="IPR009057">
    <property type="entry name" value="Homeodomain-like_sf"/>
</dbReference>
<dbReference type="Gene3D" id="3.30.420.10">
    <property type="entry name" value="Ribonuclease H-like superfamily/Ribonuclease H"/>
    <property type="match status" value="1"/>
</dbReference>
<gene>
    <name evidence="5" type="ORF">g.40795</name>
</gene>
<dbReference type="PANTHER" id="PTHR19303:SF74">
    <property type="entry name" value="POGO TRANSPOSABLE ELEMENT WITH KRAB DOMAIN"/>
    <property type="match status" value="1"/>
</dbReference>
<comment type="subcellular location">
    <subcellularLocation>
        <location evidence="1">Nucleus</location>
    </subcellularLocation>
</comment>
<sequence length="576" mass="65543">MPRNRIKPLGTRSYANYKPEVLEECLEAIRSGALTQRAAENRYNIPRSTIKNKLKGNHTKNVGCSRIFSDEEEHAFEQHLTKMSDYGFPVVELDFRYAVKSYLDKKGVHIYQFKQNLPGYEWTKAFLKRHENLTCRISSNIKKVRAEVNASIIENYIDNLTEVVTDVPPTHIYNYDETNLTDDPGNKKVICKRGAKYVENICNHSKSATSIMMSGNAAGVLLAPYVVYKAEHMWSTWTENGPSGTRYNRSKSGWFDAVCFEDWFESTFLPSVRNQDGPKVIIGDNLSSHISVHVLKLCEEHNVRFVCLPPNSTQLTQPLDVAFFSPIKRLWRGILRKWKESDSGSKFPTIPKDSFPTLLKELMASLAEKQGENLMAGFAKCGIYPLNKQKLLDRLPENQPVDKDAVGEAFLKQLEKKRAEFLTKDGPKRRKKKLQVPAGKSITFQDVEASISESTPKPSTSTSKKTSRTSLKVSKKKTKKRLNSSSDEDDVEMVLESDGQSETFSDLEEILQEDSGEMVRRPNPHEETPKKIKPEDFAIDNFVIIKYSGKKYPGKIVSLSDKGPTVDCMEKRLKFW</sequence>
<feature type="domain" description="HTH psq-type" evidence="4">
    <location>
        <begin position="19"/>
        <end position="57"/>
    </location>
</feature>
<evidence type="ECO:0000256" key="2">
    <source>
        <dbReference type="SAM" id="MobiDB-lite"/>
    </source>
</evidence>
<dbReference type="InterPro" id="IPR007889">
    <property type="entry name" value="HTH_Psq"/>
</dbReference>
<dbReference type="Gene3D" id="1.10.10.60">
    <property type="entry name" value="Homeodomain-like"/>
    <property type="match status" value="1"/>
</dbReference>
<evidence type="ECO:0000256" key="1">
    <source>
        <dbReference type="ARBA" id="ARBA00004123"/>
    </source>
</evidence>
<dbReference type="InterPro" id="IPR036397">
    <property type="entry name" value="RNaseH_sf"/>
</dbReference>
<feature type="compositionally biased region" description="Low complexity" evidence="2">
    <location>
        <begin position="450"/>
        <end position="472"/>
    </location>
</feature>
<dbReference type="EMBL" id="GEBQ01022752">
    <property type="protein sequence ID" value="JAT17225.1"/>
    <property type="molecule type" value="Transcribed_RNA"/>
</dbReference>
<protein>
    <recommendedName>
        <fullName evidence="6">HTH psq-type domain-containing protein</fullName>
    </recommendedName>
</protein>
<dbReference type="GO" id="GO:0003677">
    <property type="term" value="F:DNA binding"/>
    <property type="evidence" value="ECO:0007669"/>
    <property type="project" value="InterPro"/>
</dbReference>
<evidence type="ECO:0000259" key="4">
    <source>
        <dbReference type="Pfam" id="PF05225"/>
    </source>
</evidence>
<evidence type="ECO:0000313" key="5">
    <source>
        <dbReference type="EMBL" id="JAT17225.1"/>
    </source>
</evidence>
<feature type="region of interest" description="Disordered" evidence="2">
    <location>
        <begin position="447"/>
        <end position="503"/>
    </location>
</feature>
<reference evidence="5" key="1">
    <citation type="submission" date="2015-11" db="EMBL/GenBank/DDBJ databases">
        <title>De novo transcriptome assembly of four potential Pierce s Disease insect vectors from Arizona vineyards.</title>
        <authorList>
            <person name="Tassone E.E."/>
        </authorList>
    </citation>
    <scope>NUCLEOTIDE SEQUENCE</scope>
</reference>
<dbReference type="PANTHER" id="PTHR19303">
    <property type="entry name" value="TRANSPOSON"/>
    <property type="match status" value="1"/>
</dbReference>
<dbReference type="SUPFAM" id="SSF46689">
    <property type="entry name" value="Homeodomain-like"/>
    <property type="match status" value="1"/>
</dbReference>